<evidence type="ECO:0000256" key="9">
    <source>
        <dbReference type="ARBA" id="ARBA00023136"/>
    </source>
</evidence>
<dbReference type="InterPro" id="IPR022764">
    <property type="entry name" value="Peptidase_S54_rhomboid_dom"/>
</dbReference>
<evidence type="ECO:0000313" key="14">
    <source>
        <dbReference type="Proteomes" id="UP001182556"/>
    </source>
</evidence>
<dbReference type="EC" id="3.4.21.105" evidence="10"/>
<keyword evidence="8 10" id="KW-1133">Transmembrane helix</keyword>
<comment type="similarity">
    <text evidence="3 10">Belongs to the peptidase S54 family.</text>
</comment>
<dbReference type="PANTHER" id="PTHR22936">
    <property type="entry name" value="RHOMBOID-RELATED"/>
    <property type="match status" value="1"/>
</dbReference>
<evidence type="ECO:0000256" key="6">
    <source>
        <dbReference type="ARBA" id="ARBA00022801"/>
    </source>
</evidence>
<comment type="function">
    <text evidence="10">Serine protease involved in intramembrane proteolysis.</text>
</comment>
<dbReference type="InterPro" id="IPR002610">
    <property type="entry name" value="Peptidase_S54_rhomboid-like"/>
</dbReference>
<feature type="transmembrane region" description="Helical" evidence="10">
    <location>
        <begin position="535"/>
        <end position="555"/>
    </location>
</feature>
<dbReference type="Proteomes" id="UP001182556">
    <property type="component" value="Unassembled WGS sequence"/>
</dbReference>
<sequence length="604" mass="66368">MAYNPYAQSHGPTGQVSPQMGPAPGYEQYAQDDPYAASSRFSYPHQSSLESVSQALELMPAAHPTGLTGSQAIRQDWRRSGDPTRNLAEQGDLAYQTPYRQDYSDPYQTAPSLQRQPSSVGPWDSASQRDVNSSSNSLPQPTSQPLSDGPSRHVHNKASIAGGLSYIDEEGKYYHSDRQRPASTLLDHPEDVEMRGLMGNAADMGEEDGAPKVRFADYDSSPFAYPQHYLDKDQPYRQTSHLYTWVLFPTGLDRLLALFGVQAGKFPVQQAIDRKRRGIGGQKWPVAAWTLTVVMTALMVYELIRNNSLTGSPIALKPNFNYMIGPTSEVLINIGARFPPCMKLVEALPPTFQLACLNDTANPPTTSCSLESICGHGGFPNGTPDQSWRFVYPIFLHVGIIHLLLNMLAQVVAAAQVEREMGTIPFLIVYMAGGIYGFVLGGNFSRTGIPSVGASGALFATNACVLVDLLLHWKYEDRPKLKAFLLFVEFAIGFGIGYIPNAVDGLAHLGGWAMGILLGIILYPSISETKRHRYIVWGLRIVAVPLVIVAFVLTIRNFYTDDPNAACEWCRFLSCIPTSSNNRCTGTGITTTQTTSTRRSWDLL</sequence>
<dbReference type="EMBL" id="JAODAN010000008">
    <property type="protein sequence ID" value="KAK1922481.1"/>
    <property type="molecule type" value="Genomic_DNA"/>
</dbReference>
<evidence type="ECO:0000256" key="2">
    <source>
        <dbReference type="ARBA" id="ARBA00004141"/>
    </source>
</evidence>
<feature type="region of interest" description="Disordered" evidence="11">
    <location>
        <begin position="79"/>
        <end position="155"/>
    </location>
</feature>
<keyword evidence="5 10" id="KW-0812">Transmembrane</keyword>
<comment type="catalytic activity">
    <reaction evidence="1 10">
        <text>Cleaves type-1 transmembrane domains using a catalytic dyad composed of serine and histidine that are contributed by different transmembrane domains.</text>
        <dbReference type="EC" id="3.4.21.105"/>
    </reaction>
</comment>
<reference evidence="13" key="1">
    <citation type="submission" date="2023-02" db="EMBL/GenBank/DDBJ databases">
        <title>Identification and recombinant expression of a fungal hydrolase from Papiliotrema laurentii that hydrolyzes apple cutin and clears colloidal polyester polyurethane.</title>
        <authorList>
            <consortium name="DOE Joint Genome Institute"/>
            <person name="Roman V.A."/>
            <person name="Bojanowski C."/>
            <person name="Crable B.R."/>
            <person name="Wagner D.N."/>
            <person name="Hung C.S."/>
            <person name="Nadeau L.J."/>
            <person name="Schratz L."/>
            <person name="Haridas S."/>
            <person name="Pangilinan J."/>
            <person name="Lipzen A."/>
            <person name="Na H."/>
            <person name="Yan M."/>
            <person name="Ng V."/>
            <person name="Grigoriev I.V."/>
            <person name="Spatafora J.W."/>
            <person name="Barlow D."/>
            <person name="Biffinger J."/>
            <person name="Kelley-Loughnane N."/>
            <person name="Varaljay V.A."/>
            <person name="Crookes-Goodson W.J."/>
        </authorList>
    </citation>
    <scope>NUCLEOTIDE SEQUENCE</scope>
    <source>
        <strain evidence="13">5307AH</strain>
    </source>
</reference>
<evidence type="ECO:0000256" key="3">
    <source>
        <dbReference type="ARBA" id="ARBA00009045"/>
    </source>
</evidence>
<feature type="transmembrane region" description="Helical" evidence="10">
    <location>
        <begin position="421"/>
        <end position="440"/>
    </location>
</feature>
<feature type="transmembrane region" description="Helical" evidence="10">
    <location>
        <begin position="452"/>
        <end position="471"/>
    </location>
</feature>
<dbReference type="Gene3D" id="1.20.1540.10">
    <property type="entry name" value="Rhomboid-like"/>
    <property type="match status" value="1"/>
</dbReference>
<keyword evidence="4 10" id="KW-0645">Protease</keyword>
<evidence type="ECO:0000259" key="12">
    <source>
        <dbReference type="Pfam" id="PF01694"/>
    </source>
</evidence>
<comment type="caution">
    <text evidence="10">Lacks conserved residue(s) required for the propagation of feature annotation.</text>
</comment>
<accession>A0AAD9FNN4</accession>
<feature type="transmembrane region" description="Helical" evidence="10">
    <location>
        <begin position="505"/>
        <end position="523"/>
    </location>
</feature>
<evidence type="ECO:0000256" key="8">
    <source>
        <dbReference type="ARBA" id="ARBA00022989"/>
    </source>
</evidence>
<gene>
    <name evidence="13" type="ORF">DB88DRAFT_495248</name>
</gene>
<proteinExistence type="inferred from homology"/>
<comment type="caution">
    <text evidence="13">The sequence shown here is derived from an EMBL/GenBank/DDBJ whole genome shotgun (WGS) entry which is preliminary data.</text>
</comment>
<keyword evidence="14" id="KW-1185">Reference proteome</keyword>
<evidence type="ECO:0000256" key="4">
    <source>
        <dbReference type="ARBA" id="ARBA00022670"/>
    </source>
</evidence>
<protein>
    <recommendedName>
        <fullName evidence="10">Rhomboid-type serine protease</fullName>
        <ecNumber evidence="10">3.4.21.105</ecNumber>
    </recommendedName>
</protein>
<dbReference type="SUPFAM" id="SSF144091">
    <property type="entry name" value="Rhomboid-like"/>
    <property type="match status" value="1"/>
</dbReference>
<evidence type="ECO:0000313" key="13">
    <source>
        <dbReference type="EMBL" id="KAK1922481.1"/>
    </source>
</evidence>
<feature type="region of interest" description="Disordered" evidence="11">
    <location>
        <begin position="1"/>
        <end position="51"/>
    </location>
</feature>
<dbReference type="GO" id="GO:0004252">
    <property type="term" value="F:serine-type endopeptidase activity"/>
    <property type="evidence" value="ECO:0007669"/>
    <property type="project" value="InterPro"/>
</dbReference>
<dbReference type="GO" id="GO:0016020">
    <property type="term" value="C:membrane"/>
    <property type="evidence" value="ECO:0007669"/>
    <property type="project" value="UniProtKB-SubCell"/>
</dbReference>
<feature type="transmembrane region" description="Helical" evidence="10">
    <location>
        <begin position="483"/>
        <end position="499"/>
    </location>
</feature>
<dbReference type="InterPro" id="IPR035952">
    <property type="entry name" value="Rhomboid-like_sf"/>
</dbReference>
<feature type="compositionally biased region" description="Polar residues" evidence="11">
    <location>
        <begin position="1"/>
        <end position="18"/>
    </location>
</feature>
<evidence type="ECO:0000256" key="11">
    <source>
        <dbReference type="SAM" id="MobiDB-lite"/>
    </source>
</evidence>
<dbReference type="AlphaFoldDB" id="A0AAD9FNN4"/>
<keyword evidence="9 10" id="KW-0472">Membrane</keyword>
<feature type="transmembrane region" description="Helical" evidence="10">
    <location>
        <begin position="390"/>
        <end position="409"/>
    </location>
</feature>
<evidence type="ECO:0000256" key="1">
    <source>
        <dbReference type="ARBA" id="ARBA00000156"/>
    </source>
</evidence>
<name>A0AAD9FNN4_PAPLA</name>
<dbReference type="PANTHER" id="PTHR22936:SF69">
    <property type="entry name" value="RHOMBOID-LIKE PROTEIN"/>
    <property type="match status" value="1"/>
</dbReference>
<feature type="domain" description="Peptidase S54 rhomboid" evidence="12">
    <location>
        <begin position="385"/>
        <end position="524"/>
    </location>
</feature>
<comment type="subcellular location">
    <subcellularLocation>
        <location evidence="2 10">Membrane</location>
        <topology evidence="2 10">Multi-pass membrane protein</topology>
    </subcellularLocation>
</comment>
<dbReference type="GO" id="GO:0006508">
    <property type="term" value="P:proteolysis"/>
    <property type="evidence" value="ECO:0007669"/>
    <property type="project" value="UniProtKB-KW"/>
</dbReference>
<keyword evidence="6 10" id="KW-0378">Hydrolase</keyword>
<feature type="compositionally biased region" description="Polar residues" evidence="11">
    <location>
        <begin position="106"/>
        <end position="146"/>
    </location>
</feature>
<keyword evidence="7 10" id="KW-0720">Serine protease</keyword>
<evidence type="ECO:0000256" key="10">
    <source>
        <dbReference type="RuleBase" id="RU362115"/>
    </source>
</evidence>
<evidence type="ECO:0000256" key="7">
    <source>
        <dbReference type="ARBA" id="ARBA00022825"/>
    </source>
</evidence>
<organism evidence="13 14">
    <name type="scientific">Papiliotrema laurentii</name>
    <name type="common">Cryptococcus laurentii</name>
    <dbReference type="NCBI Taxonomy" id="5418"/>
    <lineage>
        <taxon>Eukaryota</taxon>
        <taxon>Fungi</taxon>
        <taxon>Dikarya</taxon>
        <taxon>Basidiomycota</taxon>
        <taxon>Agaricomycotina</taxon>
        <taxon>Tremellomycetes</taxon>
        <taxon>Tremellales</taxon>
        <taxon>Rhynchogastremaceae</taxon>
        <taxon>Papiliotrema</taxon>
    </lineage>
</organism>
<evidence type="ECO:0000256" key="5">
    <source>
        <dbReference type="ARBA" id="ARBA00022692"/>
    </source>
</evidence>
<dbReference type="Pfam" id="PF01694">
    <property type="entry name" value="Rhomboid"/>
    <property type="match status" value="1"/>
</dbReference>
<feature type="compositionally biased region" description="Polar residues" evidence="11">
    <location>
        <begin position="39"/>
        <end position="51"/>
    </location>
</feature>